<dbReference type="InterPro" id="IPR025164">
    <property type="entry name" value="Toastrack_DUF4097"/>
</dbReference>
<evidence type="ECO:0000259" key="3">
    <source>
        <dbReference type="Pfam" id="PF13349"/>
    </source>
</evidence>
<feature type="region of interest" description="Disordered" evidence="1">
    <location>
        <begin position="306"/>
        <end position="343"/>
    </location>
</feature>
<name>A0A1E5H059_9ENTE</name>
<dbReference type="RefSeq" id="WP_069634216.1">
    <property type="nucleotide sequence ID" value="NZ_JXKZ01000016.1"/>
</dbReference>
<organism evidence="4 5">
    <name type="scientific">Enterococcus quebecensis</name>
    <dbReference type="NCBI Taxonomy" id="903983"/>
    <lineage>
        <taxon>Bacteria</taxon>
        <taxon>Bacillati</taxon>
        <taxon>Bacillota</taxon>
        <taxon>Bacilli</taxon>
        <taxon>Lactobacillales</taxon>
        <taxon>Enterococcaceae</taxon>
        <taxon>Enterococcus</taxon>
    </lineage>
</organism>
<dbReference type="OrthoDB" id="2193016at2"/>
<dbReference type="STRING" id="903983.BCR23_13955"/>
<comment type="caution">
    <text evidence="4">The sequence shown here is derived from an EMBL/GenBank/DDBJ whole genome shotgun (WGS) entry which is preliminary data.</text>
</comment>
<keyword evidence="2" id="KW-0812">Transmembrane</keyword>
<proteinExistence type="predicted"/>
<accession>A0A1E5H059</accession>
<evidence type="ECO:0000256" key="1">
    <source>
        <dbReference type="SAM" id="MobiDB-lite"/>
    </source>
</evidence>
<feature type="transmembrane region" description="Helical" evidence="2">
    <location>
        <begin position="6"/>
        <end position="27"/>
    </location>
</feature>
<sequence length="343" mass="37303">MKKTTAFFLSIGVMTMIIGGIGSGVYFKRAEKSMTDTKKQSYEIKNKENTKEIHLTLSGNADFYILTEPTDKIVMNTRSSAPISLNSSLDVKETNDQLMVSANSAKNKTEFEGLNFDLFNRGAAVTLTIPESAEHLIIDGNAKGRINLSNITTKDLSIKLNDADLDVNNINADKLAIETTHGDLNVYADVHTDKATFTTKNGDILISEFTASNWTATSSSGDISLNTVNGSAKIDTINGDIQATDLKGEIEAKSTNGDFSLYGTEIPKKLTVNSQQGDINLHTEEILYDVAIKTKTKLGDSTIYGKDSSSYKRGKGSKTFDLQTKSGDISVEGPSDFENEEDE</sequence>
<dbReference type="PANTHER" id="PTHR34094">
    <property type="match status" value="1"/>
</dbReference>
<dbReference type="EMBL" id="MIKB01000004">
    <property type="protein sequence ID" value="OEG18331.1"/>
    <property type="molecule type" value="Genomic_DNA"/>
</dbReference>
<keyword evidence="5" id="KW-1185">Reference proteome</keyword>
<evidence type="ECO:0000313" key="5">
    <source>
        <dbReference type="Proteomes" id="UP000094764"/>
    </source>
</evidence>
<reference evidence="5" key="1">
    <citation type="submission" date="2016-09" db="EMBL/GenBank/DDBJ databases">
        <authorList>
            <person name="Gulvik C.A."/>
        </authorList>
    </citation>
    <scope>NUCLEOTIDE SEQUENCE [LARGE SCALE GENOMIC DNA]</scope>
    <source>
        <strain evidence="5">LMG 26306</strain>
    </source>
</reference>
<dbReference type="PANTHER" id="PTHR34094:SF1">
    <property type="entry name" value="PROTEIN FAM185A"/>
    <property type="match status" value="1"/>
</dbReference>
<evidence type="ECO:0000313" key="4">
    <source>
        <dbReference type="EMBL" id="OEG18331.1"/>
    </source>
</evidence>
<dbReference type="Pfam" id="PF13349">
    <property type="entry name" value="DUF4097"/>
    <property type="match status" value="1"/>
</dbReference>
<feature type="domain" description="DUF4097" evidence="3">
    <location>
        <begin position="52"/>
        <end position="242"/>
    </location>
</feature>
<keyword evidence="2" id="KW-1133">Transmembrane helix</keyword>
<protein>
    <recommendedName>
        <fullName evidence="3">DUF4097 domain-containing protein</fullName>
    </recommendedName>
</protein>
<evidence type="ECO:0000256" key="2">
    <source>
        <dbReference type="SAM" id="Phobius"/>
    </source>
</evidence>
<gene>
    <name evidence="4" type="ORF">BCR23_13955</name>
</gene>
<keyword evidence="2" id="KW-0472">Membrane</keyword>
<dbReference type="Proteomes" id="UP000094764">
    <property type="component" value="Unassembled WGS sequence"/>
</dbReference>
<dbReference type="AlphaFoldDB" id="A0A1E5H059"/>